<keyword evidence="2" id="KW-1185">Reference proteome</keyword>
<organism evidence="1 2">
    <name type="scientific">Pseudoxanthomonas helianthi</name>
    <dbReference type="NCBI Taxonomy" id="1453541"/>
    <lineage>
        <taxon>Bacteria</taxon>
        <taxon>Pseudomonadati</taxon>
        <taxon>Pseudomonadota</taxon>
        <taxon>Gammaproteobacteria</taxon>
        <taxon>Lysobacterales</taxon>
        <taxon>Lysobacteraceae</taxon>
        <taxon>Pseudoxanthomonas</taxon>
    </lineage>
</organism>
<dbReference type="Pfam" id="PF11528">
    <property type="entry name" value="DUF3224"/>
    <property type="match status" value="1"/>
</dbReference>
<dbReference type="InterPro" id="IPR023159">
    <property type="entry name" value="SO1590-like_sf"/>
</dbReference>
<proteinExistence type="predicted"/>
<reference evidence="1" key="1">
    <citation type="journal article" date="2016" name="Int. J. Syst. Evol. Microbiol.">
        <title>Pseudoxanthomonas helianthi sp. nov., isolated from roots of Jerusalem artichoke (Helianthus tuberosus).</title>
        <authorList>
            <person name="Kittiwongwattana C."/>
            <person name="Thawai C."/>
        </authorList>
    </citation>
    <scope>NUCLEOTIDE SEQUENCE</scope>
    <source>
        <strain evidence="1">110414</strain>
    </source>
</reference>
<evidence type="ECO:0000313" key="1">
    <source>
        <dbReference type="EMBL" id="MBP3985887.1"/>
    </source>
</evidence>
<accession>A0A940X6Q3</accession>
<dbReference type="AlphaFoldDB" id="A0A940X6Q3"/>
<dbReference type="Gene3D" id="2.40.350.10">
    <property type="entry name" value="SO1590-like"/>
    <property type="match status" value="1"/>
</dbReference>
<gene>
    <name evidence="1" type="ORF">J5837_15890</name>
</gene>
<dbReference type="SUPFAM" id="SSF159238">
    <property type="entry name" value="SO1590-like"/>
    <property type="match status" value="1"/>
</dbReference>
<dbReference type="EMBL" id="JAGKTC010000004">
    <property type="protein sequence ID" value="MBP3985887.1"/>
    <property type="molecule type" value="Genomic_DNA"/>
</dbReference>
<name>A0A940X6Q3_9GAMM</name>
<sequence>MERFFRDEAFRGTLHARVPLSVCPGVCFHEPEVRVSKIAKGEFTVSLKPLEFEGVATAAKLGRMSIDKQITGDLVATTQGQMITAMGEAQGSGVYTAVERVAGTLDDRQGSFALYHVGTMVRGAPSLSVKVVPDSGTDGLAGISGDFKIVIDNGKHLYEFAYSLPGVE</sequence>
<comment type="caution">
    <text evidence="1">The sequence shown here is derived from an EMBL/GenBank/DDBJ whole genome shotgun (WGS) entry which is preliminary data.</text>
</comment>
<dbReference type="InterPro" id="IPR021607">
    <property type="entry name" value="DUF3224"/>
</dbReference>
<reference evidence="1" key="2">
    <citation type="submission" date="2021-03" db="EMBL/GenBank/DDBJ databases">
        <authorList>
            <person name="Cao W."/>
        </authorList>
    </citation>
    <scope>NUCLEOTIDE SEQUENCE</scope>
    <source>
        <strain evidence="1">110414</strain>
    </source>
</reference>
<protein>
    <submittedName>
        <fullName evidence="1">DUF3224 domain-containing protein</fullName>
    </submittedName>
</protein>
<dbReference type="Proteomes" id="UP000673447">
    <property type="component" value="Unassembled WGS sequence"/>
</dbReference>
<evidence type="ECO:0000313" key="2">
    <source>
        <dbReference type="Proteomes" id="UP000673447"/>
    </source>
</evidence>